<evidence type="ECO:0000313" key="2">
    <source>
        <dbReference type="Proteomes" id="UP000442109"/>
    </source>
</evidence>
<dbReference type="Proteomes" id="UP000442109">
    <property type="component" value="Unassembled WGS sequence"/>
</dbReference>
<sequence>MPSKPLNPKHIGLDSITAQQGVSLIELMLALTLGLVVSGAAFELFAHSLAVQRIQLAVSELQDDAVFQLPAIHKTIRKANLGSHSTMHQASAWTGIVLTGSYDNAPLNAVGGSEKWGNLRGVVNLNEQLFSRSNLGPSNLVAPTNSDQLTIQYQAAFPSFDCEGKKVHPGDMIIERFFTRFDRQRAANETKDLAIVLACDAGRYQLPTAIRNSPAKAHQLYIKDFGDNGVVLMNRVDYFGVQLGVRLKQGVSYMSIEQYLTQSSPLGAHSEYLYHAPIVSVQLGIISRASTAQAKSMPGKSVFYLQGKPHTIRHQHPSYLRRSLTSVVALRNSRESL</sequence>
<dbReference type="EMBL" id="WFKQ01000008">
    <property type="protein sequence ID" value="MUG32946.1"/>
    <property type="molecule type" value="Genomic_DNA"/>
</dbReference>
<dbReference type="InterPro" id="IPR012902">
    <property type="entry name" value="N_methyl_site"/>
</dbReference>
<evidence type="ECO:0000313" key="1">
    <source>
        <dbReference type="EMBL" id="MUG32946.1"/>
    </source>
</evidence>
<dbReference type="PROSITE" id="PS00409">
    <property type="entry name" value="PROKAR_NTER_METHYL"/>
    <property type="match status" value="1"/>
</dbReference>
<dbReference type="Pfam" id="PF07963">
    <property type="entry name" value="N_methyl"/>
    <property type="match status" value="1"/>
</dbReference>
<name>A0A844M1Y4_9GAMM</name>
<accession>A0A844M1Y4</accession>
<reference evidence="1 2" key="1">
    <citation type="journal article" date="2019" name="PLoS ONE">
        <title>Pup mortality in New Zealand sea lions (Phocarctos hookeri) at Enderby Island, Auckland Islands, 2013-18.</title>
        <authorList>
            <person name="Michael S.A."/>
            <person name="Hayman D.T.S."/>
            <person name="Gray R."/>
            <person name="Zhang J."/>
            <person name="Rogers L."/>
            <person name="Roe W.D."/>
        </authorList>
    </citation>
    <scope>NUCLEOTIDE SEQUENCE [LARGE SCALE GENOMIC DNA]</scope>
    <source>
        <strain evidence="1 2">SM868</strain>
    </source>
</reference>
<gene>
    <name evidence="1" type="ORF">GB996_09055</name>
</gene>
<comment type="caution">
    <text evidence="1">The sequence shown here is derived from an EMBL/GenBank/DDBJ whole genome shotgun (WGS) entry which is preliminary data.</text>
</comment>
<protein>
    <submittedName>
        <fullName evidence="1">Prepilin-type N-terminal cleavage/methylation domain-containing protein</fullName>
    </submittedName>
</protein>
<dbReference type="NCBIfam" id="TIGR02532">
    <property type="entry name" value="IV_pilin_GFxxxE"/>
    <property type="match status" value="1"/>
</dbReference>
<organism evidence="1 2">
    <name type="scientific">Psychrobacter sanguinis</name>
    <dbReference type="NCBI Taxonomy" id="861445"/>
    <lineage>
        <taxon>Bacteria</taxon>
        <taxon>Pseudomonadati</taxon>
        <taxon>Pseudomonadota</taxon>
        <taxon>Gammaproteobacteria</taxon>
        <taxon>Moraxellales</taxon>
        <taxon>Moraxellaceae</taxon>
        <taxon>Psychrobacter</taxon>
    </lineage>
</organism>
<dbReference type="AlphaFoldDB" id="A0A844M1Y4"/>
<keyword evidence="2" id="KW-1185">Reference proteome</keyword>
<dbReference type="OrthoDB" id="6712892at2"/>
<dbReference type="RefSeq" id="WP_155587478.1">
    <property type="nucleotide sequence ID" value="NZ_WFKQ01000008.1"/>
</dbReference>
<proteinExistence type="predicted"/>